<feature type="domain" description="Histidine kinase" evidence="3">
    <location>
        <begin position="76"/>
        <end position="366"/>
    </location>
</feature>
<organism evidence="5 6">
    <name type="scientific">Klebsormidium nitens</name>
    <name type="common">Green alga</name>
    <name type="synonym">Ulothrix nitens</name>
    <dbReference type="NCBI Taxonomy" id="105231"/>
    <lineage>
        <taxon>Eukaryota</taxon>
        <taxon>Viridiplantae</taxon>
        <taxon>Streptophyta</taxon>
        <taxon>Klebsormidiophyceae</taxon>
        <taxon>Klebsormidiales</taxon>
        <taxon>Klebsormidiaceae</taxon>
        <taxon>Klebsormidium</taxon>
    </lineage>
</organism>
<dbReference type="SUPFAM" id="SSF52172">
    <property type="entry name" value="CheY-like"/>
    <property type="match status" value="2"/>
</dbReference>
<dbReference type="Gene3D" id="3.30.565.10">
    <property type="entry name" value="Histidine kinase-like ATPase, C-terminal domain"/>
    <property type="match status" value="1"/>
</dbReference>
<dbReference type="Pfam" id="PF02518">
    <property type="entry name" value="HATPase_c"/>
    <property type="match status" value="1"/>
</dbReference>
<dbReference type="InterPro" id="IPR001789">
    <property type="entry name" value="Sig_transdc_resp-reg_receiver"/>
</dbReference>
<dbReference type="PROSITE" id="PS50109">
    <property type="entry name" value="HIS_KIN"/>
    <property type="match status" value="1"/>
</dbReference>
<feature type="modified residue" description="4-aspartylphosphate" evidence="2">
    <location>
        <position position="584"/>
    </location>
</feature>
<evidence type="ECO:0000256" key="2">
    <source>
        <dbReference type="PROSITE-ProRule" id="PRU00169"/>
    </source>
</evidence>
<dbReference type="PANTHER" id="PTHR45339:SF6">
    <property type="entry name" value="SENSORY HISTIDINE PROTEIN KINASE"/>
    <property type="match status" value="1"/>
</dbReference>
<dbReference type="GO" id="GO:0000155">
    <property type="term" value="F:phosphorelay sensor kinase activity"/>
    <property type="evidence" value="ECO:0007669"/>
    <property type="project" value="InterPro"/>
</dbReference>
<sequence length="698" mass="76287">MDLSARSWNSVKSSLGWTCVVLGAVASGNIILMFVFQAIRVVEAEVARVKKLNQQLVLATIAAESADRSKSTFLATMSHEIRTPCNGIIGMNTLLMDTPLSAVQQDYVQTALVSGATLLSLISNILDMSKIEAGHMDIEDSVEFEVRSEVSELLHSFAEQARQQGLGLNALVQDSVPEQLVGDPNRFKQVLNNLLSNAMKFTKAGGILLCVQVGSCTELQEEEWSPAESDAGTTNSPSGRPLVRWVNFDQLETPSMQPGVVTSATDVLRMRRASHHNFQQSVLHNRTKLRLVVSCSDTGIGIAPSAQLRLFTPFLQADATTSRKYGGTGIGLSICQKLIRLMGGEISVATREGVGSTFQFDVMVGVGKARNVSRELHELRVVVVERDAVHHEVLASSLRWLGCPVDDFVPLPMVSARLHMDWPPSGPQKRVYFLSLDDPLQRLAVFKLVGWIQSQPGGKDCAMVGILSYQDKHVKAEALSAGLDSVLLRPVRRSVLLSAVNRALSLAMPKENPTGQAMAGDLLRLKRARALVVDDGCINRKVVTRLLENMGLDVAAVSSGQQGVELMRAEALTNGNRIAIVFMDVQMPDMDGYEATIRIRLDELSRCPHERANRTLHHVLNGVSAGQLFEETACGLCRVPIIALTADVMKGCREQCMAAGMDDFLPKPLQKKHLQLLLVKYVCQDRGISRTIGPNEDR</sequence>
<dbReference type="Gene3D" id="3.40.50.2300">
    <property type="match status" value="2"/>
</dbReference>
<dbReference type="PROSITE" id="PS50110">
    <property type="entry name" value="RESPONSE_REGULATORY"/>
    <property type="match status" value="2"/>
</dbReference>
<name>A0A1Y1IP61_KLENI</name>
<dbReference type="OrthoDB" id="303614at2759"/>
<keyword evidence="1 2" id="KW-0597">Phosphoprotein</keyword>
<dbReference type="PANTHER" id="PTHR45339">
    <property type="entry name" value="HYBRID SIGNAL TRANSDUCTION HISTIDINE KINASE J"/>
    <property type="match status" value="1"/>
</dbReference>
<dbReference type="EMBL" id="DF237824">
    <property type="protein sequence ID" value="GAQ91882.1"/>
    <property type="molecule type" value="Genomic_DNA"/>
</dbReference>
<dbReference type="SUPFAM" id="SSF47384">
    <property type="entry name" value="Homodimeric domain of signal transducing histidine kinase"/>
    <property type="match status" value="1"/>
</dbReference>
<dbReference type="InterPro" id="IPR004358">
    <property type="entry name" value="Sig_transdc_His_kin-like_C"/>
</dbReference>
<dbReference type="SMART" id="SM00387">
    <property type="entry name" value="HATPase_c"/>
    <property type="match status" value="1"/>
</dbReference>
<evidence type="ECO:0000259" key="3">
    <source>
        <dbReference type="PROSITE" id="PS50109"/>
    </source>
</evidence>
<gene>
    <name evidence="5" type="ORF">KFL_008750010</name>
</gene>
<evidence type="ECO:0000256" key="1">
    <source>
        <dbReference type="ARBA" id="ARBA00022553"/>
    </source>
</evidence>
<dbReference type="Gene3D" id="1.10.287.130">
    <property type="match status" value="1"/>
</dbReference>
<evidence type="ECO:0000259" key="4">
    <source>
        <dbReference type="PROSITE" id="PS50110"/>
    </source>
</evidence>
<dbReference type="InterPro" id="IPR003661">
    <property type="entry name" value="HisK_dim/P_dom"/>
</dbReference>
<proteinExistence type="predicted"/>
<evidence type="ECO:0000313" key="5">
    <source>
        <dbReference type="EMBL" id="GAQ91882.1"/>
    </source>
</evidence>
<dbReference type="Pfam" id="PF00512">
    <property type="entry name" value="HisKA"/>
    <property type="match status" value="1"/>
</dbReference>
<reference evidence="5 6" key="1">
    <citation type="journal article" date="2014" name="Nat. Commun.">
        <title>Klebsormidium flaccidum genome reveals primary factors for plant terrestrial adaptation.</title>
        <authorList>
            <person name="Hori K."/>
            <person name="Maruyama F."/>
            <person name="Fujisawa T."/>
            <person name="Togashi T."/>
            <person name="Yamamoto N."/>
            <person name="Seo M."/>
            <person name="Sato S."/>
            <person name="Yamada T."/>
            <person name="Mori H."/>
            <person name="Tajima N."/>
            <person name="Moriyama T."/>
            <person name="Ikeuchi M."/>
            <person name="Watanabe M."/>
            <person name="Wada H."/>
            <person name="Kobayashi K."/>
            <person name="Saito M."/>
            <person name="Masuda T."/>
            <person name="Sasaki-Sekimoto Y."/>
            <person name="Mashiguchi K."/>
            <person name="Awai K."/>
            <person name="Shimojima M."/>
            <person name="Masuda S."/>
            <person name="Iwai M."/>
            <person name="Nobusawa T."/>
            <person name="Narise T."/>
            <person name="Kondo S."/>
            <person name="Saito H."/>
            <person name="Sato R."/>
            <person name="Murakawa M."/>
            <person name="Ihara Y."/>
            <person name="Oshima-Yamada Y."/>
            <person name="Ohtaka K."/>
            <person name="Satoh M."/>
            <person name="Sonobe K."/>
            <person name="Ishii M."/>
            <person name="Ohtani R."/>
            <person name="Kanamori-Sato M."/>
            <person name="Honoki R."/>
            <person name="Miyazaki D."/>
            <person name="Mochizuki H."/>
            <person name="Umetsu J."/>
            <person name="Higashi K."/>
            <person name="Shibata D."/>
            <person name="Kamiya Y."/>
            <person name="Sato N."/>
            <person name="Nakamura Y."/>
            <person name="Tabata S."/>
            <person name="Ida S."/>
            <person name="Kurokawa K."/>
            <person name="Ohta H."/>
        </authorList>
    </citation>
    <scope>NUCLEOTIDE SEQUENCE [LARGE SCALE GENOMIC DNA]</scope>
    <source>
        <strain evidence="5 6">NIES-2285</strain>
    </source>
</reference>
<dbReference type="PRINTS" id="PR00344">
    <property type="entry name" value="BCTRLSENSOR"/>
</dbReference>
<dbReference type="InterPro" id="IPR003594">
    <property type="entry name" value="HATPase_dom"/>
</dbReference>
<keyword evidence="5" id="KW-0808">Transferase</keyword>
<accession>A0A1Y1IP61</accession>
<dbReference type="InterPro" id="IPR036097">
    <property type="entry name" value="HisK_dim/P_sf"/>
</dbReference>
<feature type="modified residue" description="4-aspartylphosphate" evidence="2">
    <location>
        <position position="437"/>
    </location>
</feature>
<feature type="domain" description="Response regulatory" evidence="4">
    <location>
        <begin position="529"/>
        <end position="682"/>
    </location>
</feature>
<evidence type="ECO:0000313" key="6">
    <source>
        <dbReference type="Proteomes" id="UP000054558"/>
    </source>
</evidence>
<dbReference type="OMA" id="QNMANER"/>
<dbReference type="Pfam" id="PF00072">
    <property type="entry name" value="Response_reg"/>
    <property type="match status" value="1"/>
</dbReference>
<dbReference type="CDD" id="cd16922">
    <property type="entry name" value="HATPase_EvgS-ArcB-TorS-like"/>
    <property type="match status" value="1"/>
</dbReference>
<dbReference type="AlphaFoldDB" id="A0A1Y1IP61"/>
<dbReference type="SMART" id="SM00388">
    <property type="entry name" value="HisKA"/>
    <property type="match status" value="1"/>
</dbReference>
<dbReference type="CDD" id="cd17546">
    <property type="entry name" value="REC_hyHK_CKI1_RcsC-like"/>
    <property type="match status" value="1"/>
</dbReference>
<dbReference type="CDD" id="cd00082">
    <property type="entry name" value="HisKA"/>
    <property type="match status" value="1"/>
</dbReference>
<protein>
    <submittedName>
        <fullName evidence="5">Histidine kinase</fullName>
    </submittedName>
</protein>
<dbReference type="InterPro" id="IPR036890">
    <property type="entry name" value="HATPase_C_sf"/>
</dbReference>
<dbReference type="InterPro" id="IPR011006">
    <property type="entry name" value="CheY-like_superfamily"/>
</dbReference>
<dbReference type="STRING" id="105231.A0A1Y1IP61"/>
<dbReference type="Proteomes" id="UP000054558">
    <property type="component" value="Unassembled WGS sequence"/>
</dbReference>
<dbReference type="InterPro" id="IPR005467">
    <property type="entry name" value="His_kinase_dom"/>
</dbReference>
<keyword evidence="6" id="KW-1185">Reference proteome</keyword>
<keyword evidence="5" id="KW-0418">Kinase</keyword>
<dbReference type="SMART" id="SM00448">
    <property type="entry name" value="REC"/>
    <property type="match status" value="1"/>
</dbReference>
<dbReference type="SUPFAM" id="SSF55874">
    <property type="entry name" value="ATPase domain of HSP90 chaperone/DNA topoisomerase II/histidine kinase"/>
    <property type="match status" value="1"/>
</dbReference>
<feature type="domain" description="Response regulatory" evidence="4">
    <location>
        <begin position="380"/>
        <end position="504"/>
    </location>
</feature>